<evidence type="ECO:0000256" key="3">
    <source>
        <dbReference type="ARBA" id="ARBA00023163"/>
    </source>
</evidence>
<dbReference type="Gene3D" id="1.10.10.10">
    <property type="entry name" value="Winged helix-like DNA-binding domain superfamily/Winged helix DNA-binding domain"/>
    <property type="match status" value="1"/>
</dbReference>
<dbReference type="PANTHER" id="PTHR33154:SF12">
    <property type="entry name" value="TRANSCRIPTIONAL REGULATORY PROTEIN"/>
    <property type="match status" value="1"/>
</dbReference>
<keyword evidence="1" id="KW-0805">Transcription regulation</keyword>
<dbReference type="InterPro" id="IPR011991">
    <property type="entry name" value="ArsR-like_HTH"/>
</dbReference>
<reference evidence="5 6" key="1">
    <citation type="submission" date="2017-06" db="EMBL/GenBank/DDBJ databases">
        <authorList>
            <person name="Kim H.J."/>
            <person name="Triplett B.A."/>
        </authorList>
    </citation>
    <scope>NUCLEOTIDE SEQUENCE [LARGE SCALE GENOMIC DNA]</scope>
    <source>
        <strain evidence="5 6">CGMCC 4.2132</strain>
    </source>
</reference>
<evidence type="ECO:0000259" key="4">
    <source>
        <dbReference type="PROSITE" id="PS50987"/>
    </source>
</evidence>
<dbReference type="SMART" id="SM00418">
    <property type="entry name" value="HTH_ARSR"/>
    <property type="match status" value="1"/>
</dbReference>
<evidence type="ECO:0000313" key="5">
    <source>
        <dbReference type="EMBL" id="SNS73017.1"/>
    </source>
</evidence>
<feature type="domain" description="HTH arsR-type" evidence="4">
    <location>
        <begin position="7"/>
        <end position="100"/>
    </location>
</feature>
<proteinExistence type="predicted"/>
<organism evidence="5 6">
    <name type="scientific">Streptosporangium subroseum</name>
    <dbReference type="NCBI Taxonomy" id="106412"/>
    <lineage>
        <taxon>Bacteria</taxon>
        <taxon>Bacillati</taxon>
        <taxon>Actinomycetota</taxon>
        <taxon>Actinomycetes</taxon>
        <taxon>Streptosporangiales</taxon>
        <taxon>Streptosporangiaceae</taxon>
        <taxon>Streptosporangium</taxon>
    </lineage>
</organism>
<keyword evidence="2" id="KW-0238">DNA-binding</keyword>
<dbReference type="GO" id="GO:0003700">
    <property type="term" value="F:DNA-binding transcription factor activity"/>
    <property type="evidence" value="ECO:0007669"/>
    <property type="project" value="InterPro"/>
</dbReference>
<dbReference type="AlphaFoldDB" id="A0A239GV73"/>
<name>A0A239GV73_9ACTN</name>
<dbReference type="CDD" id="cd00090">
    <property type="entry name" value="HTH_ARSR"/>
    <property type="match status" value="1"/>
</dbReference>
<dbReference type="PROSITE" id="PS50987">
    <property type="entry name" value="HTH_ARSR_2"/>
    <property type="match status" value="1"/>
</dbReference>
<evidence type="ECO:0000256" key="2">
    <source>
        <dbReference type="ARBA" id="ARBA00023125"/>
    </source>
</evidence>
<dbReference type="Proteomes" id="UP000198282">
    <property type="component" value="Unassembled WGS sequence"/>
</dbReference>
<evidence type="ECO:0000256" key="1">
    <source>
        <dbReference type="ARBA" id="ARBA00023015"/>
    </source>
</evidence>
<keyword evidence="3" id="KW-0804">Transcription</keyword>
<dbReference type="GO" id="GO:0003677">
    <property type="term" value="F:DNA binding"/>
    <property type="evidence" value="ECO:0007669"/>
    <property type="project" value="UniProtKB-KW"/>
</dbReference>
<dbReference type="RefSeq" id="WP_089208272.1">
    <property type="nucleotide sequence ID" value="NZ_FZOD01000014.1"/>
</dbReference>
<dbReference type="InterPro" id="IPR001845">
    <property type="entry name" value="HTH_ArsR_DNA-bd_dom"/>
</dbReference>
<keyword evidence="6" id="KW-1185">Reference proteome</keyword>
<protein>
    <submittedName>
        <fullName evidence="5">Transcriptional regulator, ArsR family</fullName>
    </submittedName>
</protein>
<accession>A0A239GV73</accession>
<evidence type="ECO:0000313" key="6">
    <source>
        <dbReference type="Proteomes" id="UP000198282"/>
    </source>
</evidence>
<dbReference type="PANTHER" id="PTHR33154">
    <property type="entry name" value="TRANSCRIPTIONAL REGULATOR, ARSR FAMILY"/>
    <property type="match status" value="1"/>
</dbReference>
<dbReference type="Pfam" id="PF01022">
    <property type="entry name" value="HTH_5"/>
    <property type="match status" value="1"/>
</dbReference>
<dbReference type="InterPro" id="IPR036388">
    <property type="entry name" value="WH-like_DNA-bd_sf"/>
</dbReference>
<gene>
    <name evidence="5" type="ORF">SAMN05216276_1014163</name>
</gene>
<sequence length="128" mass="14055">MKHPQQHPDLDQMKLTEVMAALSDPIRVGLVRLLSDGVERGWGELRAPVAKSTLSHHLRVLRNAGITRTREEGTRCFVTLRRADFDTRFPHLMDAVLDAAGSEDVGHHVGLASAEKLSGVRAGEEVNA</sequence>
<dbReference type="InterPro" id="IPR051081">
    <property type="entry name" value="HTH_MetalResp_TranReg"/>
</dbReference>
<dbReference type="SUPFAM" id="SSF46785">
    <property type="entry name" value="Winged helix' DNA-binding domain"/>
    <property type="match status" value="1"/>
</dbReference>
<dbReference type="PRINTS" id="PR00778">
    <property type="entry name" value="HTHARSR"/>
</dbReference>
<dbReference type="InterPro" id="IPR036390">
    <property type="entry name" value="WH_DNA-bd_sf"/>
</dbReference>
<dbReference type="OrthoDB" id="4471357at2"/>
<dbReference type="EMBL" id="FZOD01000014">
    <property type="protein sequence ID" value="SNS73017.1"/>
    <property type="molecule type" value="Genomic_DNA"/>
</dbReference>